<gene>
    <name evidence="9" type="ORF">D5400_11455</name>
</gene>
<evidence type="ECO:0000256" key="6">
    <source>
        <dbReference type="ARBA" id="ARBA00023002"/>
    </source>
</evidence>
<dbReference type="UniPathway" id="UPA00232"/>
<keyword evidence="4" id="KW-0285">Flavoprotein</keyword>
<keyword evidence="10" id="KW-1185">Reference proteome</keyword>
<evidence type="ECO:0000256" key="7">
    <source>
        <dbReference type="ARBA" id="ARBA00023033"/>
    </source>
</evidence>
<dbReference type="NCBIfam" id="TIGR01988">
    <property type="entry name" value="Ubi-OHases"/>
    <property type="match status" value="1"/>
</dbReference>
<evidence type="ECO:0000256" key="1">
    <source>
        <dbReference type="ARBA" id="ARBA00001974"/>
    </source>
</evidence>
<organism evidence="9 10">
    <name type="scientific">Georhizobium profundi</name>
    <dbReference type="NCBI Taxonomy" id="2341112"/>
    <lineage>
        <taxon>Bacteria</taxon>
        <taxon>Pseudomonadati</taxon>
        <taxon>Pseudomonadota</taxon>
        <taxon>Alphaproteobacteria</taxon>
        <taxon>Hyphomicrobiales</taxon>
        <taxon>Rhizobiaceae</taxon>
        <taxon>Georhizobium</taxon>
    </lineage>
</organism>
<dbReference type="InterPro" id="IPR002938">
    <property type="entry name" value="FAD-bd"/>
</dbReference>
<dbReference type="GO" id="GO:0006744">
    <property type="term" value="P:ubiquinone biosynthetic process"/>
    <property type="evidence" value="ECO:0007669"/>
    <property type="project" value="UniProtKB-UniPathway"/>
</dbReference>
<name>A0A3Q8XNU3_9HYPH</name>
<evidence type="ECO:0000256" key="5">
    <source>
        <dbReference type="ARBA" id="ARBA00022827"/>
    </source>
</evidence>
<keyword evidence="6" id="KW-0560">Oxidoreductase</keyword>
<dbReference type="SUPFAM" id="SSF51905">
    <property type="entry name" value="FAD/NAD(P)-binding domain"/>
    <property type="match status" value="1"/>
</dbReference>
<dbReference type="Proteomes" id="UP000268192">
    <property type="component" value="Chromosome"/>
</dbReference>
<protein>
    <submittedName>
        <fullName evidence="9">UbiH/UbiF family hydroxylase</fullName>
    </submittedName>
</protein>
<proteinExistence type="inferred from homology"/>
<dbReference type="GO" id="GO:0004497">
    <property type="term" value="F:monooxygenase activity"/>
    <property type="evidence" value="ECO:0007669"/>
    <property type="project" value="UniProtKB-KW"/>
</dbReference>
<dbReference type="OrthoDB" id="9796623at2"/>
<evidence type="ECO:0000256" key="3">
    <source>
        <dbReference type="ARBA" id="ARBA00005349"/>
    </source>
</evidence>
<dbReference type="InterPro" id="IPR036188">
    <property type="entry name" value="FAD/NAD-bd_sf"/>
</dbReference>
<keyword evidence="5" id="KW-0274">FAD</keyword>
<dbReference type="NCBIfam" id="NF005691">
    <property type="entry name" value="PRK07494.1"/>
    <property type="match status" value="1"/>
</dbReference>
<evidence type="ECO:0000313" key="10">
    <source>
        <dbReference type="Proteomes" id="UP000268192"/>
    </source>
</evidence>
<dbReference type="Gene3D" id="3.50.50.60">
    <property type="entry name" value="FAD/NAD(P)-binding domain"/>
    <property type="match status" value="2"/>
</dbReference>
<dbReference type="GO" id="GO:0016705">
    <property type="term" value="F:oxidoreductase activity, acting on paired donors, with incorporation or reduction of molecular oxygen"/>
    <property type="evidence" value="ECO:0007669"/>
    <property type="project" value="InterPro"/>
</dbReference>
<evidence type="ECO:0000259" key="8">
    <source>
        <dbReference type="Pfam" id="PF01494"/>
    </source>
</evidence>
<dbReference type="KEGG" id="abaw:D5400_11455"/>
<dbReference type="RefSeq" id="WP_126010126.1">
    <property type="nucleotide sequence ID" value="NZ_CP032509.1"/>
</dbReference>
<evidence type="ECO:0000313" key="9">
    <source>
        <dbReference type="EMBL" id="AZN71807.1"/>
    </source>
</evidence>
<comment type="pathway">
    <text evidence="2">Cofactor biosynthesis; ubiquinone biosynthesis.</text>
</comment>
<dbReference type="AlphaFoldDB" id="A0A3Q8XNU3"/>
<comment type="cofactor">
    <cofactor evidence="1">
        <name>FAD</name>
        <dbReference type="ChEBI" id="CHEBI:57692"/>
    </cofactor>
</comment>
<keyword evidence="7" id="KW-0503">Monooxygenase</keyword>
<dbReference type="GO" id="GO:0071949">
    <property type="term" value="F:FAD binding"/>
    <property type="evidence" value="ECO:0007669"/>
    <property type="project" value="InterPro"/>
</dbReference>
<dbReference type="Pfam" id="PF01494">
    <property type="entry name" value="FAD_binding_3"/>
    <property type="match status" value="1"/>
</dbReference>
<accession>A0A3Q8XNU3</accession>
<evidence type="ECO:0000256" key="2">
    <source>
        <dbReference type="ARBA" id="ARBA00004749"/>
    </source>
</evidence>
<dbReference type="PANTHER" id="PTHR43876">
    <property type="entry name" value="UBIQUINONE BIOSYNTHESIS MONOOXYGENASE COQ6, MITOCHONDRIAL"/>
    <property type="match status" value="1"/>
</dbReference>
<dbReference type="EMBL" id="CP032509">
    <property type="protein sequence ID" value="AZN71807.1"/>
    <property type="molecule type" value="Genomic_DNA"/>
</dbReference>
<evidence type="ECO:0000256" key="4">
    <source>
        <dbReference type="ARBA" id="ARBA00022630"/>
    </source>
</evidence>
<sequence length="412" mass="44263">MTKTFDAVVIGGGLAGCAAALLLAQGGRSVGFVAPKAPVKDGRTTALLMPSIALLDELDVWSHLNGKTAPLRTMRIADASRRLLRAPTVSFNSSEIDEDAFGHNVANADLLAALDDRIAETPSITRFDQPARSVSPEAAAPIVTLADGMEIEGRLIIAADGRNSVAREAAGIKTRVWSYPQSAIVLTFSHKLPHRDVSTEFHTEEGPFTQVPLSGNRSSLVWVVKPEHAERIMALSPDALNREIEDRLQSILGAVTVDSELQRFPLSGMVAENFGRGAIALVGEAAHLFPPIGAQGLNLGMRDVAELRNLPAHLEDRASVEAAIAKFDRARRPDIVSRTQAVDLLNRSLLNGLLPVQFARAAGLTLLAGTGPVRQLALKEGMKPGSAFSGFGGRLREQIRRQRAGRDREQQR</sequence>
<dbReference type="PROSITE" id="PS51257">
    <property type="entry name" value="PROKAR_LIPOPROTEIN"/>
    <property type="match status" value="1"/>
</dbReference>
<dbReference type="PRINTS" id="PR00420">
    <property type="entry name" value="RNGMNOXGNASE"/>
</dbReference>
<feature type="domain" description="FAD-binding" evidence="8">
    <location>
        <begin position="6"/>
        <end position="331"/>
    </location>
</feature>
<dbReference type="InterPro" id="IPR051205">
    <property type="entry name" value="UbiH/COQ6_monooxygenase"/>
</dbReference>
<dbReference type="InterPro" id="IPR010971">
    <property type="entry name" value="UbiH/COQ6"/>
</dbReference>
<dbReference type="PANTHER" id="PTHR43876:SF7">
    <property type="entry name" value="UBIQUINONE BIOSYNTHESIS MONOOXYGENASE COQ6, MITOCHONDRIAL"/>
    <property type="match status" value="1"/>
</dbReference>
<comment type="similarity">
    <text evidence="3">Belongs to the UbiH/COQ6 family.</text>
</comment>
<reference evidence="9 10" key="1">
    <citation type="submission" date="2018-09" db="EMBL/GenBank/DDBJ databases">
        <title>Marinorhizobium profundi gen. nov., sp. nov., isolated from a deep-sea sediment sample from the New Britain Trench and proposal of Marinorhizobiaceae fam. nov. in the order Rhizobiales of the class Alphaproteobacteria.</title>
        <authorList>
            <person name="Cao J."/>
        </authorList>
    </citation>
    <scope>NUCLEOTIDE SEQUENCE [LARGE SCALE GENOMIC DNA]</scope>
    <source>
        <strain evidence="9 10">WS11</strain>
    </source>
</reference>